<evidence type="ECO:0000313" key="11">
    <source>
        <dbReference type="EMBL" id="PSV88791.1"/>
    </source>
</evidence>
<dbReference type="AlphaFoldDB" id="A0A2T3M8E5"/>
<keyword evidence="13" id="KW-1185">Reference proteome</keyword>
<protein>
    <recommendedName>
        <fullName evidence="2">diguanylate cyclase</fullName>
        <ecNumber evidence="2">2.7.7.65</ecNumber>
    </recommendedName>
</protein>
<dbReference type="Proteomes" id="UP000241566">
    <property type="component" value="Unassembled WGS sequence"/>
</dbReference>
<evidence type="ECO:0000313" key="13">
    <source>
        <dbReference type="Proteomes" id="UP000241566"/>
    </source>
</evidence>
<dbReference type="EC" id="2.7.7.65" evidence="2"/>
<dbReference type="PANTHER" id="PTHR45138">
    <property type="entry name" value="REGULATORY COMPONENTS OF SENSORY TRANSDUCTION SYSTEM"/>
    <property type="match status" value="1"/>
</dbReference>
<dbReference type="InterPro" id="IPR006189">
    <property type="entry name" value="CHASE_dom"/>
</dbReference>
<dbReference type="Gene3D" id="3.30.70.270">
    <property type="match status" value="1"/>
</dbReference>
<dbReference type="EMBL" id="PYOI01000027">
    <property type="protein sequence ID" value="PSV79439.1"/>
    <property type="molecule type" value="Genomic_DNA"/>
</dbReference>
<dbReference type="CDD" id="cd01949">
    <property type="entry name" value="GGDEF"/>
    <property type="match status" value="1"/>
</dbReference>
<dbReference type="SMART" id="SM01079">
    <property type="entry name" value="CHASE"/>
    <property type="match status" value="1"/>
</dbReference>
<evidence type="ECO:0000256" key="5">
    <source>
        <dbReference type="ARBA" id="ARBA00023136"/>
    </source>
</evidence>
<dbReference type="InterPro" id="IPR043128">
    <property type="entry name" value="Rev_trsase/Diguanyl_cyclase"/>
</dbReference>
<evidence type="ECO:0000256" key="7">
    <source>
        <dbReference type="SAM" id="Phobius"/>
    </source>
</evidence>
<evidence type="ECO:0000313" key="12">
    <source>
        <dbReference type="Proteomes" id="UP000240410"/>
    </source>
</evidence>
<dbReference type="SMART" id="SM00267">
    <property type="entry name" value="GGDEF"/>
    <property type="match status" value="1"/>
</dbReference>
<evidence type="ECO:0000259" key="8">
    <source>
        <dbReference type="PROSITE" id="PS50839"/>
    </source>
</evidence>
<accession>A0A2T3M8E5</accession>
<dbReference type="Pfam" id="PF03924">
    <property type="entry name" value="CHASE"/>
    <property type="match status" value="1"/>
</dbReference>
<dbReference type="PANTHER" id="PTHR45138:SF9">
    <property type="entry name" value="DIGUANYLATE CYCLASE DGCM-RELATED"/>
    <property type="match status" value="1"/>
</dbReference>
<feature type="transmembrane region" description="Helical" evidence="7">
    <location>
        <begin position="312"/>
        <end position="333"/>
    </location>
</feature>
<dbReference type="InterPro" id="IPR029787">
    <property type="entry name" value="Nucleotide_cyclase"/>
</dbReference>
<dbReference type="Pfam" id="PF00990">
    <property type="entry name" value="GGDEF"/>
    <property type="match status" value="1"/>
</dbReference>
<dbReference type="PROSITE" id="PS50887">
    <property type="entry name" value="GGDEF"/>
    <property type="match status" value="1"/>
</dbReference>
<dbReference type="GO" id="GO:0052621">
    <property type="term" value="F:diguanylate cyclase activity"/>
    <property type="evidence" value="ECO:0007669"/>
    <property type="project" value="UniProtKB-EC"/>
</dbReference>
<proteinExistence type="predicted"/>
<dbReference type="InterPro" id="IPR050469">
    <property type="entry name" value="Diguanylate_Cyclase"/>
</dbReference>
<dbReference type="SUPFAM" id="SSF55073">
    <property type="entry name" value="Nucleotide cyclase"/>
    <property type="match status" value="1"/>
</dbReference>
<keyword evidence="3 7" id="KW-0812">Transmembrane</keyword>
<sequence>MPAIASIIVLCMTILLLVVINKIQDNNYQVVLESAASRQADLLREKINSDIDFIGSTANFFQSSTRSNWVNFHLFAREVVKNSESLMSLQWLEEVTPNNIDNYIENQRNSYPDFEIYTISDHKVYTFNGKFDGLKSIFVVSEIYPTANNNLDILGFYSESPRTQSFIHNISDSRQPNVSDSVSILSDTLELIKFNRQKKSIITQDAIKREKRGLLIYYPVFQNDTKHMEGIVVGVVDLTVYMKSIIHRSLNGIYSQIKIIDTGLGANSHPVMYQSPGWDSEKGEVLVRKVKLPNRTWIVQFKQSNSKKAQDVWVLLGVSVAGLIIAILVYYIATFQRDEKARIEAKLKIKTKELQFLVNRDTLTKLRNRRSFNYHIKGMIVAHKTFTLIGIDIDKFKVINDQFGHVFGDQALIHVAKIISSKLSRSDKLFRLGGDEFSIITQQTDPEKLDKLLSEMCLVVNNTLLHYKGNEVYCSLSVGAAIFHQSDDVETLMTRADNALYESKKKGRNCFSILP</sequence>
<keyword evidence="4 7" id="KW-1133">Transmembrane helix</keyword>
<gene>
    <name evidence="11" type="ORF">CTM89_13450</name>
    <name evidence="10" type="ORF">CTM94_16160</name>
</gene>
<name>A0A2T3M8E5_PHOLE</name>
<feature type="domain" description="CHASE" evidence="8">
    <location>
        <begin position="63"/>
        <end position="300"/>
    </location>
</feature>
<dbReference type="PROSITE" id="PS50839">
    <property type="entry name" value="CHASE"/>
    <property type="match status" value="1"/>
</dbReference>
<reference evidence="11 12" key="1">
    <citation type="submission" date="2018-03" db="EMBL/GenBank/DDBJ databases">
        <title>Whole genome sequencing of Histamine producing bacteria.</title>
        <authorList>
            <person name="Butler K."/>
        </authorList>
    </citation>
    <scope>NUCLEOTIDE SEQUENCE [LARGE SCALE GENOMIC DNA]</scope>
    <source>
        <strain evidence="10 13">ATCC 25521</strain>
        <strain evidence="11 12">ATCC 33979</strain>
    </source>
</reference>
<dbReference type="GO" id="GO:0007165">
    <property type="term" value="P:signal transduction"/>
    <property type="evidence" value="ECO:0007669"/>
    <property type="project" value="UniProtKB-ARBA"/>
</dbReference>
<dbReference type="InterPro" id="IPR042240">
    <property type="entry name" value="CHASE_sf"/>
</dbReference>
<evidence type="ECO:0000259" key="9">
    <source>
        <dbReference type="PROSITE" id="PS50887"/>
    </source>
</evidence>
<dbReference type="GO" id="GO:0016020">
    <property type="term" value="C:membrane"/>
    <property type="evidence" value="ECO:0007669"/>
    <property type="project" value="UniProtKB-SubCell"/>
</dbReference>
<dbReference type="NCBIfam" id="TIGR00254">
    <property type="entry name" value="GGDEF"/>
    <property type="match status" value="1"/>
</dbReference>
<comment type="caution">
    <text evidence="11">The sequence shown here is derived from an EMBL/GenBank/DDBJ whole genome shotgun (WGS) entry which is preliminary data.</text>
</comment>
<dbReference type="EMBL" id="PYOJ01000016">
    <property type="protein sequence ID" value="PSV88791.1"/>
    <property type="molecule type" value="Genomic_DNA"/>
</dbReference>
<dbReference type="Gene3D" id="3.30.450.350">
    <property type="entry name" value="CHASE domain"/>
    <property type="match status" value="1"/>
</dbReference>
<keyword evidence="5 7" id="KW-0472">Membrane</keyword>
<evidence type="ECO:0000256" key="4">
    <source>
        <dbReference type="ARBA" id="ARBA00022989"/>
    </source>
</evidence>
<evidence type="ECO:0000256" key="6">
    <source>
        <dbReference type="ARBA" id="ARBA00034247"/>
    </source>
</evidence>
<dbReference type="OrthoDB" id="6572677at2"/>
<evidence type="ECO:0000256" key="2">
    <source>
        <dbReference type="ARBA" id="ARBA00012528"/>
    </source>
</evidence>
<comment type="subcellular location">
    <subcellularLocation>
        <location evidence="1">Membrane</location>
    </subcellularLocation>
</comment>
<dbReference type="InterPro" id="IPR000160">
    <property type="entry name" value="GGDEF_dom"/>
</dbReference>
<evidence type="ECO:0000256" key="1">
    <source>
        <dbReference type="ARBA" id="ARBA00004370"/>
    </source>
</evidence>
<evidence type="ECO:0000256" key="3">
    <source>
        <dbReference type="ARBA" id="ARBA00022692"/>
    </source>
</evidence>
<evidence type="ECO:0000313" key="10">
    <source>
        <dbReference type="EMBL" id="PSV79439.1"/>
    </source>
</evidence>
<dbReference type="Proteomes" id="UP000240410">
    <property type="component" value="Unassembled WGS sequence"/>
</dbReference>
<comment type="catalytic activity">
    <reaction evidence="6">
        <text>2 GTP = 3',3'-c-di-GMP + 2 diphosphate</text>
        <dbReference type="Rhea" id="RHEA:24898"/>
        <dbReference type="ChEBI" id="CHEBI:33019"/>
        <dbReference type="ChEBI" id="CHEBI:37565"/>
        <dbReference type="ChEBI" id="CHEBI:58805"/>
        <dbReference type="EC" id="2.7.7.65"/>
    </reaction>
</comment>
<feature type="domain" description="GGDEF" evidence="9">
    <location>
        <begin position="384"/>
        <end position="515"/>
    </location>
</feature>
<organism evidence="11 12">
    <name type="scientific">Photobacterium leiognathi</name>
    <dbReference type="NCBI Taxonomy" id="553611"/>
    <lineage>
        <taxon>Bacteria</taxon>
        <taxon>Pseudomonadati</taxon>
        <taxon>Pseudomonadota</taxon>
        <taxon>Gammaproteobacteria</taxon>
        <taxon>Vibrionales</taxon>
        <taxon>Vibrionaceae</taxon>
        <taxon>Photobacterium</taxon>
    </lineage>
</organism>